<evidence type="ECO:0000256" key="13">
    <source>
        <dbReference type="ARBA" id="ARBA00024818"/>
    </source>
</evidence>
<dbReference type="Proteomes" id="UP001595640">
    <property type="component" value="Unassembled WGS sequence"/>
</dbReference>
<evidence type="ECO:0000256" key="11">
    <source>
        <dbReference type="ARBA" id="ARBA00022967"/>
    </source>
</evidence>
<name>A0ABV7M1R7_9GAMM</name>
<organism evidence="16 17">
    <name type="scientific">Modicisalibacter luteus</name>
    <dbReference type="NCBI Taxonomy" id="453962"/>
    <lineage>
        <taxon>Bacteria</taxon>
        <taxon>Pseudomonadati</taxon>
        <taxon>Pseudomonadota</taxon>
        <taxon>Gammaproteobacteria</taxon>
        <taxon>Oceanospirillales</taxon>
        <taxon>Halomonadaceae</taxon>
        <taxon>Modicisalibacter</taxon>
    </lineage>
</organism>
<evidence type="ECO:0000256" key="2">
    <source>
        <dbReference type="ARBA" id="ARBA00004515"/>
    </source>
</evidence>
<comment type="caution">
    <text evidence="16">The sequence shown here is derived from an EMBL/GenBank/DDBJ whole genome shotgun (WGS) entry which is preliminary data.</text>
</comment>
<reference evidence="17" key="1">
    <citation type="journal article" date="2019" name="Int. J. Syst. Evol. Microbiol.">
        <title>The Global Catalogue of Microorganisms (GCM) 10K type strain sequencing project: providing services to taxonomists for standard genome sequencing and annotation.</title>
        <authorList>
            <consortium name="The Broad Institute Genomics Platform"/>
            <consortium name="The Broad Institute Genome Sequencing Center for Infectious Disease"/>
            <person name="Wu L."/>
            <person name="Ma J."/>
        </authorList>
    </citation>
    <scope>NUCLEOTIDE SEQUENCE [LARGE SCALE GENOMIC DNA]</scope>
    <source>
        <strain evidence="17">KCTC 12847</strain>
    </source>
</reference>
<evidence type="ECO:0000256" key="14">
    <source>
        <dbReference type="ARBA" id="ARBA00026081"/>
    </source>
</evidence>
<keyword evidence="8" id="KW-0997">Cell inner membrane</keyword>
<proteinExistence type="inferred from homology"/>
<dbReference type="Pfam" id="PF12399">
    <property type="entry name" value="BCA_ABC_TP_C"/>
    <property type="match status" value="1"/>
</dbReference>
<evidence type="ECO:0000256" key="6">
    <source>
        <dbReference type="ARBA" id="ARBA00022475"/>
    </source>
</evidence>
<evidence type="ECO:0000256" key="3">
    <source>
        <dbReference type="ARBA" id="ARBA00010865"/>
    </source>
</evidence>
<keyword evidence="9" id="KW-0547">Nucleotide-binding</keyword>
<comment type="function">
    <text evidence="13">Part of the ABC transporter complex LptBFG involved in the translocation of lipopolysaccharide (LPS) from the inner membrane to the outer membrane. Probably responsible for energy coupling to the transport system.</text>
</comment>
<comment type="subcellular location">
    <subcellularLocation>
        <location evidence="2">Cell inner membrane</location>
        <topology evidence="2">Peripheral membrane protein</topology>
        <orientation evidence="2">Cytoplasmic side</orientation>
    </subcellularLocation>
    <subcellularLocation>
        <location evidence="1">Cytoplasm</location>
    </subcellularLocation>
</comment>
<accession>A0ABV7M1R7</accession>
<dbReference type="PANTHER" id="PTHR45772:SF10">
    <property type="entry name" value="LIPOPOLYSACCHARIDE EXPORT SYSTEM ATP-BINDING PROTEIN LPTB"/>
    <property type="match status" value="1"/>
</dbReference>
<keyword evidence="6" id="KW-1003">Cell membrane</keyword>
<keyword evidence="10 16" id="KW-0067">ATP-binding</keyword>
<dbReference type="SMART" id="SM00382">
    <property type="entry name" value="AAA"/>
    <property type="match status" value="1"/>
</dbReference>
<dbReference type="InterPro" id="IPR051120">
    <property type="entry name" value="ABC_AA/LPS_Transport"/>
</dbReference>
<evidence type="ECO:0000256" key="7">
    <source>
        <dbReference type="ARBA" id="ARBA00022490"/>
    </source>
</evidence>
<evidence type="ECO:0000313" key="16">
    <source>
        <dbReference type="EMBL" id="MFC3292541.1"/>
    </source>
</evidence>
<evidence type="ECO:0000256" key="9">
    <source>
        <dbReference type="ARBA" id="ARBA00022741"/>
    </source>
</evidence>
<dbReference type="PANTHER" id="PTHR45772">
    <property type="entry name" value="CONSERVED COMPONENT OF ABC TRANSPORTER FOR NATURAL AMINO ACIDS-RELATED"/>
    <property type="match status" value="1"/>
</dbReference>
<dbReference type="InterPro" id="IPR032823">
    <property type="entry name" value="BCA_ABC_TP_C"/>
</dbReference>
<gene>
    <name evidence="16" type="primary">lptB</name>
    <name evidence="16" type="ORF">ACFOEI_10720</name>
</gene>
<evidence type="ECO:0000256" key="8">
    <source>
        <dbReference type="ARBA" id="ARBA00022519"/>
    </source>
</evidence>
<keyword evidence="12" id="KW-0472">Membrane</keyword>
<evidence type="ECO:0000256" key="5">
    <source>
        <dbReference type="ARBA" id="ARBA00022448"/>
    </source>
</evidence>
<evidence type="ECO:0000256" key="12">
    <source>
        <dbReference type="ARBA" id="ARBA00023136"/>
    </source>
</evidence>
<dbReference type="CDD" id="cd03218">
    <property type="entry name" value="ABC_YhbG"/>
    <property type="match status" value="1"/>
</dbReference>
<evidence type="ECO:0000259" key="15">
    <source>
        <dbReference type="PROSITE" id="PS50893"/>
    </source>
</evidence>
<dbReference type="Pfam" id="PF00005">
    <property type="entry name" value="ABC_tran"/>
    <property type="match status" value="1"/>
</dbReference>
<dbReference type="NCBIfam" id="TIGR04406">
    <property type="entry name" value="LPS_export_lptB"/>
    <property type="match status" value="1"/>
</dbReference>
<dbReference type="SUPFAM" id="SSF52540">
    <property type="entry name" value="P-loop containing nucleoside triphosphate hydrolases"/>
    <property type="match status" value="1"/>
</dbReference>
<dbReference type="InterPro" id="IPR017871">
    <property type="entry name" value="ABC_transporter-like_CS"/>
</dbReference>
<dbReference type="InterPro" id="IPR030921">
    <property type="entry name" value="LPS_export_LptB"/>
</dbReference>
<keyword evidence="7" id="KW-0963">Cytoplasm</keyword>
<dbReference type="Gene3D" id="3.40.50.300">
    <property type="entry name" value="P-loop containing nucleotide triphosphate hydrolases"/>
    <property type="match status" value="1"/>
</dbReference>
<feature type="domain" description="ABC transporter" evidence="15">
    <location>
        <begin position="4"/>
        <end position="237"/>
    </location>
</feature>
<keyword evidence="11" id="KW-1278">Translocase</keyword>
<dbReference type="InterPro" id="IPR003593">
    <property type="entry name" value="AAA+_ATPase"/>
</dbReference>
<evidence type="ECO:0000313" key="17">
    <source>
        <dbReference type="Proteomes" id="UP001595640"/>
    </source>
</evidence>
<comment type="similarity">
    <text evidence="3">Belongs to the ABC transporter superfamily. Outer membrane lipopolysaccharide export (TC 1.B.42) family.</text>
</comment>
<dbReference type="RefSeq" id="WP_019018155.1">
    <property type="nucleotide sequence ID" value="NZ_BMXD01000002.1"/>
</dbReference>
<protein>
    <recommendedName>
        <fullName evidence="4">Lipopolysaccharide export system ATP-binding protein LptB</fullName>
    </recommendedName>
</protein>
<dbReference type="PROSITE" id="PS50893">
    <property type="entry name" value="ABC_TRANSPORTER_2"/>
    <property type="match status" value="1"/>
</dbReference>
<evidence type="ECO:0000256" key="10">
    <source>
        <dbReference type="ARBA" id="ARBA00022840"/>
    </source>
</evidence>
<keyword evidence="17" id="KW-1185">Reference proteome</keyword>
<dbReference type="InterPro" id="IPR003439">
    <property type="entry name" value="ABC_transporter-like_ATP-bd"/>
</dbReference>
<dbReference type="PROSITE" id="PS00211">
    <property type="entry name" value="ABC_TRANSPORTER_1"/>
    <property type="match status" value="1"/>
</dbReference>
<keyword evidence="5" id="KW-0813">Transport</keyword>
<dbReference type="InterPro" id="IPR027417">
    <property type="entry name" value="P-loop_NTPase"/>
</dbReference>
<dbReference type="GO" id="GO:0005524">
    <property type="term" value="F:ATP binding"/>
    <property type="evidence" value="ECO:0007669"/>
    <property type="project" value="UniProtKB-KW"/>
</dbReference>
<sequence length="241" mass="26490">MKTLSARHLAKSYKNRRVVKDISLTIGQGSIVGLLGPNGAGKTTSFYMIVGLVRADAGTVSIDDQDLTHAAMHLRARTGIGYLPQEASIFRKLSVADNILAILETRKELDKTQRHAQLERLLEEFHITHIRDNLGMSLSGGERRRVEIARSLATDPAFILLDEPFAGVDPISVGEIKGIIRQLRARGIGILITDHNVRETLDICDNAYIVGDGQIIAEGNAEAILASQKVRQVYLGDEFRL</sequence>
<comment type="subunit">
    <text evidence="14">Component of the lipopolysaccharide transport and assembly complex. The LptBFG transporter is composed of two ATP-binding proteins (LptB) and two transmembrane proteins (LptF and LptG).</text>
</comment>
<evidence type="ECO:0000256" key="1">
    <source>
        <dbReference type="ARBA" id="ARBA00004496"/>
    </source>
</evidence>
<dbReference type="EMBL" id="JBHRUH010000015">
    <property type="protein sequence ID" value="MFC3292541.1"/>
    <property type="molecule type" value="Genomic_DNA"/>
</dbReference>
<evidence type="ECO:0000256" key="4">
    <source>
        <dbReference type="ARBA" id="ARBA00017803"/>
    </source>
</evidence>